<evidence type="ECO:0000313" key="3">
    <source>
        <dbReference type="EMBL" id="KAJ1721066.1"/>
    </source>
</evidence>
<comment type="caution">
    <text evidence="3">The sequence shown here is derived from an EMBL/GenBank/DDBJ whole genome shotgun (WGS) entry which is preliminary data.</text>
</comment>
<dbReference type="Pfam" id="PF09103">
    <property type="entry name" value="BRCA-2_OB1"/>
    <property type="match status" value="1"/>
</dbReference>
<dbReference type="SUPFAM" id="SSF50249">
    <property type="entry name" value="Nucleic acid-binding proteins"/>
    <property type="match status" value="1"/>
</dbReference>
<feature type="domain" description="BRCA2 OB1" evidence="1">
    <location>
        <begin position="117"/>
        <end position="159"/>
    </location>
</feature>
<dbReference type="Proteomes" id="UP001143981">
    <property type="component" value="Unassembled WGS sequence"/>
</dbReference>
<feature type="domain" description="Breast cancer type 2 susceptibility protein helical" evidence="2">
    <location>
        <begin position="55"/>
        <end position="108"/>
    </location>
</feature>
<dbReference type="Pfam" id="PF09169">
    <property type="entry name" value="BRCA-2_helical"/>
    <property type="match status" value="1"/>
</dbReference>
<dbReference type="EMBL" id="JANBOI010002561">
    <property type="protein sequence ID" value="KAJ1721066.1"/>
    <property type="molecule type" value="Genomic_DNA"/>
</dbReference>
<feature type="non-terminal residue" evidence="3">
    <location>
        <position position="1"/>
    </location>
</feature>
<dbReference type="PANTHER" id="PTHR11289">
    <property type="entry name" value="BREAST CANCER TYPE 2 SUSCEPTIBILITY PROTEIN BRCA2"/>
    <property type="match status" value="1"/>
</dbReference>
<name>A0A9W7XUH1_9FUNG</name>
<evidence type="ECO:0000259" key="1">
    <source>
        <dbReference type="Pfam" id="PF09103"/>
    </source>
</evidence>
<dbReference type="GO" id="GO:0006355">
    <property type="term" value="P:regulation of DNA-templated transcription"/>
    <property type="evidence" value="ECO:0007669"/>
    <property type="project" value="TreeGrafter"/>
</dbReference>
<evidence type="ECO:0000259" key="2">
    <source>
        <dbReference type="Pfam" id="PF09169"/>
    </source>
</evidence>
<gene>
    <name evidence="3" type="ORF">LPJ61_006088</name>
</gene>
<accession>A0A9W7XUH1</accession>
<dbReference type="PANTHER" id="PTHR11289:SF0">
    <property type="entry name" value="BREAST CANCER TYPE 2 SUSCEPTIBILITY PROTEIN"/>
    <property type="match status" value="1"/>
</dbReference>
<dbReference type="InterPro" id="IPR015187">
    <property type="entry name" value="BRCA2_OB_1"/>
</dbReference>
<reference evidence="3" key="1">
    <citation type="submission" date="2022-07" db="EMBL/GenBank/DDBJ databases">
        <title>Phylogenomic reconstructions and comparative analyses of Kickxellomycotina fungi.</title>
        <authorList>
            <person name="Reynolds N.K."/>
            <person name="Stajich J.E."/>
            <person name="Barry K."/>
            <person name="Grigoriev I.V."/>
            <person name="Crous P."/>
            <person name="Smith M.E."/>
        </authorList>
    </citation>
    <scope>NUCLEOTIDE SEQUENCE</scope>
    <source>
        <strain evidence="3">BCRC 34381</strain>
    </source>
</reference>
<dbReference type="SUPFAM" id="SSF81872">
    <property type="entry name" value="BRCA2 helical domain"/>
    <property type="match status" value="1"/>
</dbReference>
<dbReference type="AlphaFoldDB" id="A0A9W7XUH1"/>
<dbReference type="InterPro" id="IPR015525">
    <property type="entry name" value="BRCA2"/>
</dbReference>
<keyword evidence="4" id="KW-1185">Reference proteome</keyword>
<evidence type="ECO:0000313" key="4">
    <source>
        <dbReference type="Proteomes" id="UP001143981"/>
    </source>
</evidence>
<dbReference type="Gene3D" id="2.40.50.140">
    <property type="entry name" value="Nucleic acid-binding proteins"/>
    <property type="match status" value="1"/>
</dbReference>
<organism evidence="3 4">
    <name type="scientific">Coemansia biformis</name>
    <dbReference type="NCBI Taxonomy" id="1286918"/>
    <lineage>
        <taxon>Eukaryota</taxon>
        <taxon>Fungi</taxon>
        <taxon>Fungi incertae sedis</taxon>
        <taxon>Zoopagomycota</taxon>
        <taxon>Kickxellomycotina</taxon>
        <taxon>Kickxellomycetes</taxon>
        <taxon>Kickxellales</taxon>
        <taxon>Kickxellaceae</taxon>
        <taxon>Coemansia</taxon>
    </lineage>
</organism>
<dbReference type="InterPro" id="IPR012340">
    <property type="entry name" value="NA-bd_OB-fold"/>
</dbReference>
<dbReference type="GO" id="GO:0000724">
    <property type="term" value="P:double-strand break repair via homologous recombination"/>
    <property type="evidence" value="ECO:0007669"/>
    <property type="project" value="InterPro"/>
</dbReference>
<protein>
    <recommendedName>
        <fullName evidence="5">BRCA2 OB1 domain-containing protein</fullName>
    </recommendedName>
</protein>
<proteinExistence type="predicted"/>
<sequence>RLKSIAGLLDVGDVQSILLDARTMTTDKAVGYCFSADMDGVTWGADDARLALLVWGCVPDAVDAVWVQNHFQWIVWSSVSLARWLPAQWCKFWSAEHVLGLLRHRYECKYELGERLALRRVLEVDAAPQRLIVLCITSIMGSRADTRVEVTDGWYSIQA</sequence>
<evidence type="ECO:0008006" key="5">
    <source>
        <dbReference type="Google" id="ProtNLM"/>
    </source>
</evidence>
<dbReference type="InterPro" id="IPR036315">
    <property type="entry name" value="BRCA2_hlx_sf"/>
</dbReference>
<dbReference type="InterPro" id="IPR015252">
    <property type="entry name" value="BRCA2_hlx"/>
</dbReference>
<dbReference type="OrthoDB" id="21095at2759"/>